<accession>A0A3D9LPC0</accession>
<gene>
    <name evidence="12" type="ORF">DFQ09_11037</name>
</gene>
<dbReference type="NCBIfam" id="TIGR00052">
    <property type="entry name" value="nudix-type nucleoside diphosphatase, YffH/AdpP family"/>
    <property type="match status" value="1"/>
</dbReference>
<sequence length="209" mass="23993">MSFRQSEARATINLMNNLKNITKTTLSKEWARLDRIDYYYQFKNGEWKRLSRECYNRGNGAAILLYNVEKQTVILTKQFRMPAYENNSSEGMSIEACAGAIDNNDKPLETIIRETEEEVGYKISDAKQVLTAYTSPGALTEKMFLFIAEYDENMKVSKGGGLESEDEDIEILEIPFSEALEMIKKEEIIDAKTIMLLQYAQINKILIPE</sequence>
<evidence type="ECO:0000256" key="10">
    <source>
        <dbReference type="PIRSR" id="PIRSR604385-3"/>
    </source>
</evidence>
<comment type="subunit">
    <text evidence="4">Homodimer.</text>
</comment>
<evidence type="ECO:0000256" key="5">
    <source>
        <dbReference type="ARBA" id="ARBA00016377"/>
    </source>
</evidence>
<dbReference type="CDD" id="cd24157">
    <property type="entry name" value="NUDIX_GDPMK"/>
    <property type="match status" value="1"/>
</dbReference>
<reference evidence="12 13" key="1">
    <citation type="submission" date="2018-07" db="EMBL/GenBank/DDBJ databases">
        <title>Genomic Encyclopedia of Type Strains, Phase III (KMG-III): the genomes of soil and plant-associated and newly described type strains.</title>
        <authorList>
            <person name="Whitman W."/>
        </authorList>
    </citation>
    <scope>NUCLEOTIDE SEQUENCE [LARGE SCALE GENOMIC DNA]</scope>
    <source>
        <strain evidence="12 13">CECT 7948</strain>
    </source>
</reference>
<dbReference type="GO" id="GO:0006753">
    <property type="term" value="P:nucleoside phosphate metabolic process"/>
    <property type="evidence" value="ECO:0007669"/>
    <property type="project" value="TreeGrafter"/>
</dbReference>
<comment type="cofactor">
    <cofactor evidence="2 9">
        <name>Mg(2+)</name>
        <dbReference type="ChEBI" id="CHEBI:18420"/>
    </cofactor>
</comment>
<evidence type="ECO:0000259" key="11">
    <source>
        <dbReference type="PROSITE" id="PS51462"/>
    </source>
</evidence>
<organism evidence="12 13">
    <name type="scientific">Winogradskyella pacifica</name>
    <dbReference type="NCBI Taxonomy" id="664642"/>
    <lineage>
        <taxon>Bacteria</taxon>
        <taxon>Pseudomonadati</taxon>
        <taxon>Bacteroidota</taxon>
        <taxon>Flavobacteriia</taxon>
        <taxon>Flavobacteriales</taxon>
        <taxon>Flavobacteriaceae</taxon>
        <taxon>Winogradskyella</taxon>
    </lineage>
</organism>
<dbReference type="GO" id="GO:0019693">
    <property type="term" value="P:ribose phosphate metabolic process"/>
    <property type="evidence" value="ECO:0007669"/>
    <property type="project" value="TreeGrafter"/>
</dbReference>
<dbReference type="AlphaFoldDB" id="A0A3D9LPC0"/>
<feature type="short sequence motif" description="Nudix box" evidence="10">
    <location>
        <begin position="99"/>
        <end position="121"/>
    </location>
</feature>
<evidence type="ECO:0000256" key="1">
    <source>
        <dbReference type="ARBA" id="ARBA00000847"/>
    </source>
</evidence>
<evidence type="ECO:0000313" key="13">
    <source>
        <dbReference type="Proteomes" id="UP000256919"/>
    </source>
</evidence>
<proteinExistence type="inferred from homology"/>
<dbReference type="GO" id="GO:0046872">
    <property type="term" value="F:metal ion binding"/>
    <property type="evidence" value="ECO:0007669"/>
    <property type="project" value="UniProtKB-KW"/>
</dbReference>
<dbReference type="PANTHER" id="PTHR11839">
    <property type="entry name" value="UDP/ADP-SUGAR PYROPHOSPHATASE"/>
    <property type="match status" value="1"/>
</dbReference>
<dbReference type="InterPro" id="IPR015797">
    <property type="entry name" value="NUDIX_hydrolase-like_dom_sf"/>
</dbReference>
<protein>
    <recommendedName>
        <fullName evidence="5">GDP-mannose pyrophosphatase</fullName>
    </recommendedName>
    <alternativeName>
        <fullName evidence="7">GDP-mannose hydrolase</fullName>
    </alternativeName>
    <alternativeName>
        <fullName evidence="8">GDPMK</fullName>
    </alternativeName>
</protein>
<keyword evidence="9" id="KW-0479">Metal-binding</keyword>
<dbReference type="InterPro" id="IPR004385">
    <property type="entry name" value="NDP_pyrophosphatase"/>
</dbReference>
<dbReference type="GO" id="GO:0016818">
    <property type="term" value="F:hydrolase activity, acting on acid anhydrides, in phosphorus-containing anhydrides"/>
    <property type="evidence" value="ECO:0007669"/>
    <property type="project" value="InterPro"/>
</dbReference>
<dbReference type="EMBL" id="QREI01000010">
    <property type="protein sequence ID" value="REE07843.1"/>
    <property type="molecule type" value="Genomic_DNA"/>
</dbReference>
<evidence type="ECO:0000256" key="8">
    <source>
        <dbReference type="ARBA" id="ARBA00032272"/>
    </source>
</evidence>
<feature type="binding site" evidence="9">
    <location>
        <position position="167"/>
    </location>
    <ligand>
        <name>Mg(2+)</name>
        <dbReference type="ChEBI" id="CHEBI:18420"/>
        <label>1</label>
    </ligand>
</feature>
<evidence type="ECO:0000256" key="3">
    <source>
        <dbReference type="ARBA" id="ARBA00007275"/>
    </source>
</evidence>
<feature type="binding site" evidence="9">
    <location>
        <position position="114"/>
    </location>
    <ligand>
        <name>Mg(2+)</name>
        <dbReference type="ChEBI" id="CHEBI:18420"/>
        <label>1</label>
    </ligand>
</feature>
<evidence type="ECO:0000256" key="4">
    <source>
        <dbReference type="ARBA" id="ARBA00011738"/>
    </source>
</evidence>
<name>A0A3D9LPC0_9FLAO</name>
<keyword evidence="13" id="KW-1185">Reference proteome</keyword>
<dbReference type="GO" id="GO:0005829">
    <property type="term" value="C:cytosol"/>
    <property type="evidence" value="ECO:0007669"/>
    <property type="project" value="TreeGrafter"/>
</dbReference>
<comment type="similarity">
    <text evidence="3">Belongs to the Nudix hydrolase family. NudK subfamily.</text>
</comment>
<evidence type="ECO:0000313" key="12">
    <source>
        <dbReference type="EMBL" id="REE07843.1"/>
    </source>
</evidence>
<comment type="caution">
    <text evidence="12">The sequence shown here is derived from an EMBL/GenBank/DDBJ whole genome shotgun (WGS) entry which is preliminary data.</text>
</comment>
<dbReference type="SUPFAM" id="SSF55811">
    <property type="entry name" value="Nudix"/>
    <property type="match status" value="1"/>
</dbReference>
<evidence type="ECO:0000256" key="9">
    <source>
        <dbReference type="PIRSR" id="PIRSR604385-2"/>
    </source>
</evidence>
<dbReference type="Proteomes" id="UP000256919">
    <property type="component" value="Unassembled WGS sequence"/>
</dbReference>
<feature type="binding site" evidence="9">
    <location>
        <position position="98"/>
    </location>
    <ligand>
        <name>Mg(2+)</name>
        <dbReference type="ChEBI" id="CHEBI:18420"/>
        <label>1</label>
    </ligand>
</feature>
<dbReference type="PANTHER" id="PTHR11839:SF18">
    <property type="entry name" value="NUDIX HYDROLASE DOMAIN-CONTAINING PROTEIN"/>
    <property type="match status" value="1"/>
</dbReference>
<feature type="domain" description="Nudix hydrolase" evidence="11">
    <location>
        <begin position="56"/>
        <end position="196"/>
    </location>
</feature>
<keyword evidence="6" id="KW-0378">Hydrolase</keyword>
<keyword evidence="9" id="KW-0460">Magnesium</keyword>
<evidence type="ECO:0000256" key="2">
    <source>
        <dbReference type="ARBA" id="ARBA00001946"/>
    </source>
</evidence>
<dbReference type="PROSITE" id="PS51462">
    <property type="entry name" value="NUDIX"/>
    <property type="match status" value="1"/>
</dbReference>
<evidence type="ECO:0000256" key="7">
    <source>
        <dbReference type="ARBA" id="ARBA00032162"/>
    </source>
</evidence>
<dbReference type="Pfam" id="PF00293">
    <property type="entry name" value="NUDIX"/>
    <property type="match status" value="1"/>
</dbReference>
<dbReference type="InterPro" id="IPR000086">
    <property type="entry name" value="NUDIX_hydrolase_dom"/>
</dbReference>
<evidence type="ECO:0000256" key="6">
    <source>
        <dbReference type="ARBA" id="ARBA00022801"/>
    </source>
</evidence>
<comment type="catalytic activity">
    <reaction evidence="1">
        <text>GDP-alpha-D-mannose + H2O = alpha-D-mannose 1-phosphate + GMP + 2 H(+)</text>
        <dbReference type="Rhea" id="RHEA:27978"/>
        <dbReference type="ChEBI" id="CHEBI:15377"/>
        <dbReference type="ChEBI" id="CHEBI:15378"/>
        <dbReference type="ChEBI" id="CHEBI:57527"/>
        <dbReference type="ChEBI" id="CHEBI:58115"/>
        <dbReference type="ChEBI" id="CHEBI:58409"/>
    </reaction>
</comment>
<dbReference type="Gene3D" id="3.90.79.10">
    <property type="entry name" value="Nucleoside Triphosphate Pyrophosphohydrolase"/>
    <property type="match status" value="1"/>
</dbReference>
<feature type="binding site" evidence="9">
    <location>
        <position position="118"/>
    </location>
    <ligand>
        <name>Mg(2+)</name>
        <dbReference type="ChEBI" id="CHEBI:18420"/>
        <label>1</label>
    </ligand>
</feature>